<feature type="region of interest" description="Disordered" evidence="1">
    <location>
        <begin position="1"/>
        <end position="143"/>
    </location>
</feature>
<protein>
    <submittedName>
        <fullName evidence="3">Flagellar hook-length control protein FliK</fullName>
    </submittedName>
</protein>
<evidence type="ECO:0000313" key="3">
    <source>
        <dbReference type="EMBL" id="BCA29649.1"/>
    </source>
</evidence>
<feature type="compositionally biased region" description="Gly residues" evidence="1">
    <location>
        <begin position="406"/>
        <end position="417"/>
    </location>
</feature>
<dbReference type="Pfam" id="PF02120">
    <property type="entry name" value="Flg_hook"/>
    <property type="match status" value="1"/>
</dbReference>
<evidence type="ECO:0000259" key="2">
    <source>
        <dbReference type="Pfam" id="PF02120"/>
    </source>
</evidence>
<feature type="region of interest" description="Disordered" evidence="1">
    <location>
        <begin position="392"/>
        <end position="422"/>
    </location>
</feature>
<evidence type="ECO:0000256" key="1">
    <source>
        <dbReference type="SAM" id="MobiDB-lite"/>
    </source>
</evidence>
<accession>A0A679GQ59</accession>
<dbReference type="InterPro" id="IPR038610">
    <property type="entry name" value="FliK-like_C_sf"/>
</dbReference>
<evidence type="ECO:0000313" key="4">
    <source>
        <dbReference type="Proteomes" id="UP000501237"/>
    </source>
</evidence>
<feature type="compositionally biased region" description="Basic and acidic residues" evidence="1">
    <location>
        <begin position="44"/>
        <end position="77"/>
    </location>
</feature>
<keyword evidence="3" id="KW-0966">Cell projection</keyword>
<dbReference type="InterPro" id="IPR052563">
    <property type="entry name" value="FliK"/>
</dbReference>
<feature type="domain" description="Flagellar hook-length control protein-like C-terminal" evidence="2">
    <location>
        <begin position="310"/>
        <end position="388"/>
    </location>
</feature>
<feature type="compositionally biased region" description="Polar residues" evidence="1">
    <location>
        <begin position="21"/>
        <end position="36"/>
    </location>
</feature>
<feature type="compositionally biased region" description="Low complexity" evidence="1">
    <location>
        <begin position="78"/>
        <end position="87"/>
    </location>
</feature>
<proteinExistence type="predicted"/>
<name>A0A679GQ59_9GAMM</name>
<dbReference type="CDD" id="cd17470">
    <property type="entry name" value="T3SS_Flik_C"/>
    <property type="match status" value="1"/>
</dbReference>
<feature type="compositionally biased region" description="Low complexity" evidence="1">
    <location>
        <begin position="96"/>
        <end position="127"/>
    </location>
</feature>
<reference evidence="3 4" key="1">
    <citation type="journal article" date="2020" name="Microbiol. Resour. Announc.">
        <title>Complete genome sequence of Pseudomonas otitidis strain MrB4, isolated from Lake Biwa in Japan.</title>
        <authorList>
            <person name="Miyazaki K."/>
            <person name="Hase E."/>
            <person name="Maruya T."/>
        </authorList>
    </citation>
    <scope>NUCLEOTIDE SEQUENCE [LARGE SCALE GENOMIC DNA]</scope>
    <source>
        <strain evidence="3 4">MrB4</strain>
    </source>
</reference>
<dbReference type="Gene3D" id="3.30.750.140">
    <property type="match status" value="1"/>
</dbReference>
<sequence>MPVAPDMLLQAKPEVKPNFQAAKSQVRTPEPSNSGAPSFAQMYAKERQAKPAERSEPAPKQARDKPADNRKSDEPADKPAAAPADKPTTVADSGNALPSDAAATTTSDDSTDTTSSDGSSTLDPLLLMAMNGQTPPVPTEPQVQPAEVQPEVPALVVTTPLATTPQTQATQPTAEETDPLQGVVGLPQTLQASTEGDPVQTATTTTVNSQNSASGSHNFASAMAAFSEKNADVSETPPEVELPAGEFSEQLAQGLGENKAEIRSEVLDSRLNALNQAVTQQSAMAQRAPAVVPGQPVAINQNGWSEAVVDRVMWLSSQNLKSAEIQLDPQELGRLEVRIHMNQDQTQVTFASPNAGVRDALEGQMHRLRDMFNQQGMTQLDVNVSDQSLARSWQGQQGGDGERRGGGNGNGGLLGGSGDDETLAGVSELRPAAAGVARGLVDYYA</sequence>
<dbReference type="KEGG" id="poj:PtoMrB4_36260"/>
<feature type="region of interest" description="Disordered" evidence="1">
    <location>
        <begin position="194"/>
        <end position="215"/>
    </location>
</feature>
<dbReference type="EMBL" id="AP022642">
    <property type="protein sequence ID" value="BCA29649.1"/>
    <property type="molecule type" value="Genomic_DNA"/>
</dbReference>
<dbReference type="PANTHER" id="PTHR37533:SF2">
    <property type="entry name" value="FLAGELLAR HOOK-LENGTH CONTROL PROTEIN"/>
    <property type="match status" value="1"/>
</dbReference>
<dbReference type="InterPro" id="IPR021136">
    <property type="entry name" value="Flagellar_hook_control-like_C"/>
</dbReference>
<dbReference type="AlphaFoldDB" id="A0A679GQ59"/>
<organism evidence="3 4">
    <name type="scientific">Metapseudomonas otitidis</name>
    <dbReference type="NCBI Taxonomy" id="319939"/>
    <lineage>
        <taxon>Bacteria</taxon>
        <taxon>Pseudomonadati</taxon>
        <taxon>Pseudomonadota</taxon>
        <taxon>Gammaproteobacteria</taxon>
        <taxon>Pseudomonadales</taxon>
        <taxon>Pseudomonadaceae</taxon>
        <taxon>Metapseudomonas</taxon>
    </lineage>
</organism>
<dbReference type="Proteomes" id="UP000501237">
    <property type="component" value="Chromosome"/>
</dbReference>
<keyword evidence="3" id="KW-0282">Flagellum</keyword>
<dbReference type="GeneID" id="57398844"/>
<keyword evidence="3" id="KW-0969">Cilium</keyword>
<dbReference type="PANTHER" id="PTHR37533">
    <property type="entry name" value="FLAGELLAR HOOK-LENGTH CONTROL PROTEIN"/>
    <property type="match status" value="1"/>
</dbReference>
<dbReference type="RefSeq" id="WP_172434132.1">
    <property type="nucleotide sequence ID" value="NZ_AP022642.1"/>
</dbReference>
<gene>
    <name evidence="3" type="ORF">PtoMrB4_36260</name>
</gene>